<evidence type="ECO:0000313" key="2">
    <source>
        <dbReference type="EnsemblMetazoa" id="Aqu2.1.44520_001"/>
    </source>
</evidence>
<feature type="domain" description="TTF-type" evidence="1">
    <location>
        <begin position="38"/>
        <end position="130"/>
    </location>
</feature>
<name>A0A1X7VXC8_AMPQE</name>
<dbReference type="InterPro" id="IPR006580">
    <property type="entry name" value="Znf_TTF"/>
</dbReference>
<accession>A0A1X7VXC8</accession>
<dbReference type="InParanoid" id="A0A1X7VXC8"/>
<evidence type="ECO:0000259" key="1">
    <source>
        <dbReference type="SMART" id="SM00597"/>
    </source>
</evidence>
<dbReference type="AlphaFoldDB" id="A0A1X7VXC8"/>
<sequence length="172" mass="19978">MASSSLRSTVLNEVPSDKPHQPRLFLFPHQEFGKTHVTKRSFQPQWFHKCKWLHYVEEKDLAFCNTCVVAQQKNQLHSVSNLEQNFISIGFSNWKDATAKLTKHESSHWPQRGCDAWKRIKSLERRGSSSGPSITLLEKIVIARGRKVDKQTALCKDHHNHWILKKNSELHT</sequence>
<dbReference type="SMART" id="SM00597">
    <property type="entry name" value="ZnF_TTF"/>
    <property type="match status" value="1"/>
</dbReference>
<organism evidence="2">
    <name type="scientific">Amphimedon queenslandica</name>
    <name type="common">Sponge</name>
    <dbReference type="NCBI Taxonomy" id="400682"/>
    <lineage>
        <taxon>Eukaryota</taxon>
        <taxon>Metazoa</taxon>
        <taxon>Porifera</taxon>
        <taxon>Demospongiae</taxon>
        <taxon>Heteroscleromorpha</taxon>
        <taxon>Haplosclerida</taxon>
        <taxon>Niphatidae</taxon>
        <taxon>Amphimedon</taxon>
    </lineage>
</organism>
<proteinExistence type="predicted"/>
<dbReference type="OrthoDB" id="10059235at2759"/>
<dbReference type="EnsemblMetazoa" id="Aqu2.1.44520_001">
    <property type="protein sequence ID" value="Aqu2.1.44520_001"/>
    <property type="gene ID" value="Aqu2.1.44520"/>
</dbReference>
<protein>
    <recommendedName>
        <fullName evidence="1">TTF-type domain-containing protein</fullName>
    </recommendedName>
</protein>
<reference evidence="2" key="1">
    <citation type="submission" date="2017-05" db="UniProtKB">
        <authorList>
            <consortium name="EnsemblMetazoa"/>
        </authorList>
    </citation>
    <scope>IDENTIFICATION</scope>
</reference>